<evidence type="ECO:0000256" key="1">
    <source>
        <dbReference type="ARBA" id="ARBA00022793"/>
    </source>
</evidence>
<dbReference type="PANTHER" id="PTHR10067">
    <property type="entry name" value="PHOSPHATIDYLSERINE DECARBOXYLASE"/>
    <property type="match status" value="1"/>
</dbReference>
<evidence type="ECO:0000313" key="4">
    <source>
        <dbReference type="EMBL" id="KAF9949267.1"/>
    </source>
</evidence>
<dbReference type="OrthoDB" id="5973539at2759"/>
<dbReference type="GO" id="GO:0004609">
    <property type="term" value="F:phosphatidylserine decarboxylase activity"/>
    <property type="evidence" value="ECO:0007669"/>
    <property type="project" value="InterPro"/>
</dbReference>
<dbReference type="InterPro" id="IPR003817">
    <property type="entry name" value="PS_Dcarbxylase"/>
</dbReference>
<dbReference type="Pfam" id="PF02666">
    <property type="entry name" value="PS_Dcarbxylase"/>
    <property type="match status" value="1"/>
</dbReference>
<organism evidence="4 5">
    <name type="scientific">Modicella reniformis</name>
    <dbReference type="NCBI Taxonomy" id="1440133"/>
    <lineage>
        <taxon>Eukaryota</taxon>
        <taxon>Fungi</taxon>
        <taxon>Fungi incertae sedis</taxon>
        <taxon>Mucoromycota</taxon>
        <taxon>Mortierellomycotina</taxon>
        <taxon>Mortierellomycetes</taxon>
        <taxon>Mortierellales</taxon>
        <taxon>Mortierellaceae</taxon>
        <taxon>Modicella</taxon>
    </lineage>
</organism>
<dbReference type="InterPro" id="IPR000008">
    <property type="entry name" value="C2_dom"/>
</dbReference>
<dbReference type="PROSITE" id="PS50004">
    <property type="entry name" value="C2"/>
    <property type="match status" value="1"/>
</dbReference>
<protein>
    <recommendedName>
        <fullName evidence="3">C2 domain-containing protein</fullName>
    </recommendedName>
</protein>
<dbReference type="SUPFAM" id="SSF49562">
    <property type="entry name" value="C2 domain (Calcium/lipid-binding domain, CaLB)"/>
    <property type="match status" value="1"/>
</dbReference>
<dbReference type="PANTHER" id="PTHR10067:SF17">
    <property type="entry name" value="PHOSPHATIDYLSERINE DECARBOXYLASE PROENZYME 2"/>
    <property type="match status" value="1"/>
</dbReference>
<gene>
    <name evidence="4" type="ORF">BGZ65_007452</name>
</gene>
<accession>A0A9P6LXQ6</accession>
<dbReference type="Pfam" id="PF00168">
    <property type="entry name" value="C2"/>
    <property type="match status" value="1"/>
</dbReference>
<feature type="domain" description="C2" evidence="3">
    <location>
        <begin position="1"/>
        <end position="102"/>
    </location>
</feature>
<name>A0A9P6LXQ6_9FUNG</name>
<keyword evidence="5" id="KW-1185">Reference proteome</keyword>
<dbReference type="EMBL" id="JAAAHW010007316">
    <property type="protein sequence ID" value="KAF9949267.1"/>
    <property type="molecule type" value="Genomic_DNA"/>
</dbReference>
<evidence type="ECO:0000313" key="5">
    <source>
        <dbReference type="Proteomes" id="UP000749646"/>
    </source>
</evidence>
<keyword evidence="2" id="KW-0456">Lyase</keyword>
<keyword evidence="1" id="KW-0210">Decarboxylase</keyword>
<dbReference type="SMART" id="SM00239">
    <property type="entry name" value="C2"/>
    <property type="match status" value="1"/>
</dbReference>
<proteinExistence type="predicted"/>
<reference evidence="4" key="1">
    <citation type="journal article" date="2020" name="Fungal Divers.">
        <title>Resolving the Mortierellaceae phylogeny through synthesis of multi-gene phylogenetics and phylogenomics.</title>
        <authorList>
            <person name="Vandepol N."/>
            <person name="Liber J."/>
            <person name="Desiro A."/>
            <person name="Na H."/>
            <person name="Kennedy M."/>
            <person name="Barry K."/>
            <person name="Grigoriev I.V."/>
            <person name="Miller A.N."/>
            <person name="O'Donnell K."/>
            <person name="Stajich J.E."/>
            <person name="Bonito G."/>
        </authorList>
    </citation>
    <scope>NUCLEOTIDE SEQUENCE</scope>
    <source>
        <strain evidence="4">MES-2147</strain>
    </source>
</reference>
<dbReference type="AlphaFoldDB" id="A0A9P6LXQ6"/>
<dbReference type="InterPro" id="IPR035892">
    <property type="entry name" value="C2_domain_sf"/>
</dbReference>
<dbReference type="Proteomes" id="UP000749646">
    <property type="component" value="Unassembled WGS sequence"/>
</dbReference>
<sequence>MEIVSAANLPKTPNVLRTGYDMDPFVVISFGKYIFRTRVVRHNCDPVWNAKLMFRVYHDEDSFLVKFSIHDWDKLSENDSVGTVTMPINDLIQAAGAQDDVLVNHPQSPLAMNGVPNIDPDMKDYIHTIVIDETVKVTAENPQLRVRAKFVPYTTLRRRFWYGLANAFGNDNHHGFYPKVLIQGMLENLGSTLSNETIDGFFEHFHKNPESDKLTFDELYERLEQRVKLDDGVVMKEPNLFKKLFRRSISKTQEGQNLRDMTDTSEHIIRISTCPICQDPSLGQKSETDVITHIAVCSGNDGFNLDKLIMGNFVTEENAQRKWITKFVKSLSFGQCIVGENNANIIVQERYKGLRTEEKMPTYIRLGIRLLYQGSGNKILANKFLANTSWRQGAKYNDPKSKRDIQPFIHFHQLDLHMAEEVLEPIQQFKNFNEFFYRKLKPGARTLSSPGDDRVAVSVADCRMTCFQTISDATEFWIKGEHFSPTRLLSNEDLAKTFDGGSLAIFRLAPQDYHRQVDSTLSAPQDISGEYYTVNPMAIRSKLDVYGENKRVVSTIQSKEFGTVAYVAIGAMMVGSINLTTNGNGHQVNRMDEHGYFAFGGSTIVLLFEPNSIQFDDDLLDTSRHQIEMLVKVGMKIGTSTRA</sequence>
<evidence type="ECO:0000256" key="2">
    <source>
        <dbReference type="ARBA" id="ARBA00023239"/>
    </source>
</evidence>
<evidence type="ECO:0000259" key="3">
    <source>
        <dbReference type="PROSITE" id="PS50004"/>
    </source>
</evidence>
<dbReference type="GO" id="GO:0008654">
    <property type="term" value="P:phospholipid biosynthetic process"/>
    <property type="evidence" value="ECO:0007669"/>
    <property type="project" value="InterPro"/>
</dbReference>
<dbReference type="Gene3D" id="2.60.40.150">
    <property type="entry name" value="C2 domain"/>
    <property type="match status" value="1"/>
</dbReference>
<comment type="caution">
    <text evidence="4">The sequence shown here is derived from an EMBL/GenBank/DDBJ whole genome shotgun (WGS) entry which is preliminary data.</text>
</comment>